<organism evidence="2 3">
    <name type="scientific">Alkalilimnicola ehrlichii</name>
    <dbReference type="NCBI Taxonomy" id="351052"/>
    <lineage>
        <taxon>Bacteria</taxon>
        <taxon>Pseudomonadati</taxon>
        <taxon>Pseudomonadota</taxon>
        <taxon>Gammaproteobacteria</taxon>
        <taxon>Chromatiales</taxon>
        <taxon>Ectothiorhodospiraceae</taxon>
        <taxon>Alkalilimnicola</taxon>
    </lineage>
</organism>
<gene>
    <name evidence="2" type="ORF">CAL65_00665</name>
</gene>
<sequence length="411" mass="44468">MSGVLNGIRVLDLSRILAGPWAGQLLADLGAEVIKVERPERGDDTRSWGPPFVDEGEAAYYHGCNRGKQSVAIDIATEQGQSLVRRLAGECDIVLENFKVGTLSRYGLGYEQLRQDYPGLIYCSITGFGQSGPYRDRAGYDLLIQALGGMMSVTGQPDGSPGSEPMKVGVAITDVFTGMYAAVAVLGALRHRDATGAGQHIDLALLDVQVATLANQAMNYLVSGQVPRRLGNAHPNIVPYQAFPAADGHLILAVGNDDQFRRFCQVAGCPELAEDERYARNADRVARRDELIPQLEEVFQQRPRAAWLSDLEAVGVPCGPINDLSEVFADPQVQARGLQQTQRRADGRSVPGVANPIRYSATPIQADSAAPTLGEHTQSTLQRLLKLDEAALDRLEQAGVIQVQRRPDSSD</sequence>
<keyword evidence="1 2" id="KW-0808">Transferase</keyword>
<dbReference type="Proteomes" id="UP000256763">
    <property type="component" value="Unassembled WGS sequence"/>
</dbReference>
<accession>A0A3E0X517</accession>
<protein>
    <submittedName>
        <fullName evidence="2">CoA transferase</fullName>
    </submittedName>
</protein>
<dbReference type="InterPro" id="IPR044855">
    <property type="entry name" value="CoA-Trfase_III_dom3_sf"/>
</dbReference>
<comment type="caution">
    <text evidence="2">The sequence shown here is derived from an EMBL/GenBank/DDBJ whole genome shotgun (WGS) entry which is preliminary data.</text>
</comment>
<dbReference type="Gene3D" id="3.30.1540.10">
    <property type="entry name" value="formyl-coa transferase, domain 3"/>
    <property type="match status" value="1"/>
</dbReference>
<reference evidence="3" key="1">
    <citation type="submission" date="2017-05" db="EMBL/GenBank/DDBJ databases">
        <authorList>
            <person name="Sharma S."/>
            <person name="Sidhu C."/>
            <person name="Pinnaka A.K."/>
        </authorList>
    </citation>
    <scope>NUCLEOTIDE SEQUENCE [LARGE SCALE GENOMIC DNA]</scope>
    <source>
        <strain evidence="3">AK93</strain>
    </source>
</reference>
<dbReference type="Pfam" id="PF02515">
    <property type="entry name" value="CoA_transf_3"/>
    <property type="match status" value="1"/>
</dbReference>
<dbReference type="InterPro" id="IPR003673">
    <property type="entry name" value="CoA-Trfase_fam_III"/>
</dbReference>
<dbReference type="InterPro" id="IPR050483">
    <property type="entry name" value="CoA-transferase_III_domain"/>
</dbReference>
<dbReference type="OrthoDB" id="9058532at2"/>
<dbReference type="AlphaFoldDB" id="A0A3E0X517"/>
<dbReference type="SUPFAM" id="SSF89796">
    <property type="entry name" value="CoA-transferase family III (CaiB/BaiF)"/>
    <property type="match status" value="1"/>
</dbReference>
<proteinExistence type="predicted"/>
<dbReference type="Gene3D" id="3.40.50.10540">
    <property type="entry name" value="Crotonobetainyl-coa:carnitine coa-transferase, domain 1"/>
    <property type="match status" value="1"/>
</dbReference>
<evidence type="ECO:0000313" key="2">
    <source>
        <dbReference type="EMBL" id="RFA39626.1"/>
    </source>
</evidence>
<dbReference type="PANTHER" id="PTHR48207:SF3">
    <property type="entry name" value="SUCCINATE--HYDROXYMETHYLGLUTARATE COA-TRANSFERASE"/>
    <property type="match status" value="1"/>
</dbReference>
<dbReference type="InterPro" id="IPR023606">
    <property type="entry name" value="CoA-Trfase_III_dom_1_sf"/>
</dbReference>
<dbReference type="PANTHER" id="PTHR48207">
    <property type="entry name" value="SUCCINATE--HYDROXYMETHYLGLUTARATE COA-TRANSFERASE"/>
    <property type="match status" value="1"/>
</dbReference>
<dbReference type="RefSeq" id="WP_116300817.1">
    <property type="nucleotide sequence ID" value="NZ_NFZV01000001.1"/>
</dbReference>
<dbReference type="GO" id="GO:0008410">
    <property type="term" value="F:CoA-transferase activity"/>
    <property type="evidence" value="ECO:0007669"/>
    <property type="project" value="TreeGrafter"/>
</dbReference>
<evidence type="ECO:0000256" key="1">
    <source>
        <dbReference type="ARBA" id="ARBA00022679"/>
    </source>
</evidence>
<dbReference type="EMBL" id="NFZW01000001">
    <property type="protein sequence ID" value="RFA39626.1"/>
    <property type="molecule type" value="Genomic_DNA"/>
</dbReference>
<evidence type="ECO:0000313" key="3">
    <source>
        <dbReference type="Proteomes" id="UP000256763"/>
    </source>
</evidence>
<name>A0A3E0X517_9GAMM</name>
<keyword evidence="3" id="KW-1185">Reference proteome</keyword>